<comment type="caution">
    <text evidence="2">The sequence shown here is derived from an EMBL/GenBank/DDBJ whole genome shotgun (WGS) entry which is preliminary data.</text>
</comment>
<evidence type="ECO:0000256" key="1">
    <source>
        <dbReference type="SAM" id="MobiDB-lite"/>
    </source>
</evidence>
<evidence type="ECO:0000313" key="2">
    <source>
        <dbReference type="EMBL" id="KAF2966418.1"/>
    </source>
</evidence>
<sequence>MAPWGILKWLVNNKKIRKRAIKTMTKYASRVEPIVQTIQAGYETYNMKEVMDDVRNVADDLNNGAIKALDVVNKAKVLAKTFVPSIQVMGKSFADSAAIFTSFNSIATVAGIGANIVLAYQGIKVLQLIDAHLKGMATSLAAQTALMAQENFPQYVYDMISERVTQTSFDTTCSHWFFVYHPDNDWYPGFFRIIQKERIWPEFCGYTNQIDTAFAFMLAARTRIKKRELRAKAKGRTIRSTKLHLLIPAYQPLLILEALKIPEEIGDFVMEGRIHNNKEFVWLNLPQNQWHYIQDIGHFEPPYQGWFDWAMSTIGLAERPPKLGEPRVLGSRQGSISSHEDDADIHNDSDEDKEGAGHHVTPLQHQYKRQHRTNRRNNHNV</sequence>
<feature type="region of interest" description="Disordered" evidence="1">
    <location>
        <begin position="320"/>
        <end position="381"/>
    </location>
</feature>
<dbReference type="Proteomes" id="UP000481858">
    <property type="component" value="Unassembled WGS sequence"/>
</dbReference>
<feature type="compositionally biased region" description="Basic residues" evidence="1">
    <location>
        <begin position="366"/>
        <end position="381"/>
    </location>
</feature>
<dbReference type="AlphaFoldDB" id="A0A7C8INW6"/>
<dbReference type="Pfam" id="PF20219">
    <property type="entry name" value="DUF6579"/>
    <property type="match status" value="1"/>
</dbReference>
<dbReference type="OrthoDB" id="3852249at2759"/>
<dbReference type="InParanoid" id="A0A7C8INW6"/>
<organism evidence="2 3">
    <name type="scientific">Xylaria multiplex</name>
    <dbReference type="NCBI Taxonomy" id="323545"/>
    <lineage>
        <taxon>Eukaryota</taxon>
        <taxon>Fungi</taxon>
        <taxon>Dikarya</taxon>
        <taxon>Ascomycota</taxon>
        <taxon>Pezizomycotina</taxon>
        <taxon>Sordariomycetes</taxon>
        <taxon>Xylariomycetidae</taxon>
        <taxon>Xylariales</taxon>
        <taxon>Xylariaceae</taxon>
        <taxon>Xylaria</taxon>
    </lineage>
</organism>
<accession>A0A7C8INW6</accession>
<name>A0A7C8INW6_9PEZI</name>
<keyword evidence="3" id="KW-1185">Reference proteome</keyword>
<gene>
    <name evidence="2" type="ORF">GQX73_g7125</name>
</gene>
<proteinExistence type="predicted"/>
<protein>
    <submittedName>
        <fullName evidence="2">Uncharacterized protein</fullName>
    </submittedName>
</protein>
<reference evidence="2 3" key="1">
    <citation type="submission" date="2019-12" db="EMBL/GenBank/DDBJ databases">
        <title>Draft genome sequence of the ascomycete Xylaria multiplex DSM 110363.</title>
        <authorList>
            <person name="Buettner E."/>
            <person name="Kellner H."/>
        </authorList>
    </citation>
    <scope>NUCLEOTIDE SEQUENCE [LARGE SCALE GENOMIC DNA]</scope>
    <source>
        <strain evidence="2 3">DSM 110363</strain>
    </source>
</reference>
<evidence type="ECO:0000313" key="3">
    <source>
        <dbReference type="Proteomes" id="UP000481858"/>
    </source>
</evidence>
<dbReference type="InterPro" id="IPR046486">
    <property type="entry name" value="DUF6579"/>
</dbReference>
<feature type="compositionally biased region" description="Basic and acidic residues" evidence="1">
    <location>
        <begin position="338"/>
        <end position="348"/>
    </location>
</feature>
<dbReference type="EMBL" id="WUBL01000089">
    <property type="protein sequence ID" value="KAF2966418.1"/>
    <property type="molecule type" value="Genomic_DNA"/>
</dbReference>